<feature type="transmembrane region" description="Helical" evidence="7">
    <location>
        <begin position="31"/>
        <end position="49"/>
    </location>
</feature>
<dbReference type="Pfam" id="PF07947">
    <property type="entry name" value="YhhN"/>
    <property type="match status" value="1"/>
</dbReference>
<keyword evidence="3 7" id="KW-0812">Transmembrane</keyword>
<evidence type="ECO:0000313" key="8">
    <source>
        <dbReference type="EMBL" id="KAJ6231984.1"/>
    </source>
</evidence>
<evidence type="ECO:0000256" key="2">
    <source>
        <dbReference type="ARBA" id="ARBA00007375"/>
    </source>
</evidence>
<reference evidence="8" key="1">
    <citation type="submission" date="2022-08" db="EMBL/GenBank/DDBJ databases">
        <title>Novel sulfate-reducing endosymbionts in the free-living metamonad Anaeramoeba.</title>
        <authorList>
            <person name="Jerlstrom-Hultqvist J."/>
            <person name="Cepicka I."/>
            <person name="Gallot-Lavallee L."/>
            <person name="Salas-Leiva D."/>
            <person name="Curtis B.A."/>
            <person name="Zahonova K."/>
            <person name="Pipaliya S."/>
            <person name="Dacks J."/>
            <person name="Roger A.J."/>
        </authorList>
    </citation>
    <scope>NUCLEOTIDE SEQUENCE</scope>
    <source>
        <strain evidence="8">Schooner1</strain>
    </source>
</reference>
<dbReference type="PANTHER" id="PTHR31885">
    <property type="entry name" value="GH04784P"/>
    <property type="match status" value="1"/>
</dbReference>
<evidence type="ECO:0008006" key="10">
    <source>
        <dbReference type="Google" id="ProtNLM"/>
    </source>
</evidence>
<evidence type="ECO:0000256" key="7">
    <source>
        <dbReference type="SAM" id="Phobius"/>
    </source>
</evidence>
<dbReference type="PANTHER" id="PTHR31885:SF6">
    <property type="entry name" value="GH04784P"/>
    <property type="match status" value="1"/>
</dbReference>
<sequence>MNFQPILLFLITLFTLYGSFTKHVYVWNEWVWIYMKPTITILVIIYAFLRPVSKATVNYKRLVIVGLVFSLGGDVFLQYGFFIYGLVSFLIAHIFYTIAYFSGIKLKFSALGIMMFAIPLAGFLFYLTPYLPEDKKIPVYCYCFVIMLMGVASYERNRILKSGPTKKLLFGAIFFIISDILLAIALFAHPISYLRFFNYCTYILGQWGISASIDLDQLPKDSDKGEKQSSNQKKPKKDLKKKNNKRTRKEK</sequence>
<feature type="region of interest" description="Disordered" evidence="6">
    <location>
        <begin position="220"/>
        <end position="251"/>
    </location>
</feature>
<comment type="caution">
    <text evidence="8">The sequence shown here is derived from an EMBL/GenBank/DDBJ whole genome shotgun (WGS) entry which is preliminary data.</text>
</comment>
<comment type="similarity">
    <text evidence="2">Belongs to the TMEM86 family.</text>
</comment>
<proteinExistence type="inferred from homology"/>
<organism evidence="8 9">
    <name type="scientific">Anaeramoeba flamelloides</name>
    <dbReference type="NCBI Taxonomy" id="1746091"/>
    <lineage>
        <taxon>Eukaryota</taxon>
        <taxon>Metamonada</taxon>
        <taxon>Anaeramoebidae</taxon>
        <taxon>Anaeramoeba</taxon>
    </lineage>
</organism>
<gene>
    <name evidence="8" type="ORF">M0813_05349</name>
</gene>
<accession>A0ABQ8XHK3</accession>
<keyword evidence="4 7" id="KW-1133">Transmembrane helix</keyword>
<evidence type="ECO:0000256" key="3">
    <source>
        <dbReference type="ARBA" id="ARBA00022692"/>
    </source>
</evidence>
<feature type="transmembrane region" description="Helical" evidence="7">
    <location>
        <begin position="137"/>
        <end position="156"/>
    </location>
</feature>
<feature type="transmembrane region" description="Helical" evidence="7">
    <location>
        <begin position="108"/>
        <end position="131"/>
    </location>
</feature>
<evidence type="ECO:0000313" key="9">
    <source>
        <dbReference type="Proteomes" id="UP001150062"/>
    </source>
</evidence>
<feature type="transmembrane region" description="Helical" evidence="7">
    <location>
        <begin position="168"/>
        <end position="188"/>
    </location>
</feature>
<evidence type="ECO:0000256" key="6">
    <source>
        <dbReference type="SAM" id="MobiDB-lite"/>
    </source>
</evidence>
<protein>
    <recommendedName>
        <fullName evidence="10">YhhN-like protein</fullName>
    </recommendedName>
</protein>
<name>A0ABQ8XHK3_9EUKA</name>
<comment type="subcellular location">
    <subcellularLocation>
        <location evidence="1">Membrane</location>
        <topology evidence="1">Multi-pass membrane protein</topology>
    </subcellularLocation>
</comment>
<feature type="transmembrane region" description="Helical" evidence="7">
    <location>
        <begin position="61"/>
        <end position="77"/>
    </location>
</feature>
<dbReference type="Proteomes" id="UP001150062">
    <property type="component" value="Unassembled WGS sequence"/>
</dbReference>
<keyword evidence="9" id="KW-1185">Reference proteome</keyword>
<evidence type="ECO:0000256" key="1">
    <source>
        <dbReference type="ARBA" id="ARBA00004141"/>
    </source>
</evidence>
<evidence type="ECO:0000256" key="5">
    <source>
        <dbReference type="ARBA" id="ARBA00023136"/>
    </source>
</evidence>
<dbReference type="InterPro" id="IPR012506">
    <property type="entry name" value="TMEM86B-like"/>
</dbReference>
<evidence type="ECO:0000256" key="4">
    <source>
        <dbReference type="ARBA" id="ARBA00022989"/>
    </source>
</evidence>
<feature type="compositionally biased region" description="Basic residues" evidence="6">
    <location>
        <begin position="233"/>
        <end position="251"/>
    </location>
</feature>
<feature type="transmembrane region" description="Helical" evidence="7">
    <location>
        <begin position="83"/>
        <end position="101"/>
    </location>
</feature>
<dbReference type="EMBL" id="JAOAOG010000296">
    <property type="protein sequence ID" value="KAJ6231984.1"/>
    <property type="molecule type" value="Genomic_DNA"/>
</dbReference>
<keyword evidence="5 7" id="KW-0472">Membrane</keyword>